<feature type="transmembrane region" description="Helical" evidence="1">
    <location>
        <begin position="346"/>
        <end position="366"/>
    </location>
</feature>
<dbReference type="GO" id="GO:0009190">
    <property type="term" value="P:cyclic nucleotide biosynthetic process"/>
    <property type="evidence" value="ECO:0007669"/>
    <property type="project" value="InterPro"/>
</dbReference>
<dbReference type="GO" id="GO:0004016">
    <property type="term" value="F:adenylate cyclase activity"/>
    <property type="evidence" value="ECO:0007669"/>
    <property type="project" value="UniProtKB-ARBA"/>
</dbReference>
<dbReference type="STRING" id="428990.SAMN06295987_103240"/>
<reference evidence="4" key="1">
    <citation type="submission" date="2017-02" db="EMBL/GenBank/DDBJ databases">
        <authorList>
            <person name="Varghese N."/>
            <person name="Submissions S."/>
        </authorList>
    </citation>
    <scope>NUCLEOTIDE SEQUENCE [LARGE SCALE GENOMIC DNA]</scope>
    <source>
        <strain evidence="4">SM117</strain>
    </source>
</reference>
<dbReference type="PANTHER" id="PTHR43081:SF1">
    <property type="entry name" value="ADENYLATE CYCLASE, TERMINAL-DIFFERENTIATION SPECIFIC"/>
    <property type="match status" value="1"/>
</dbReference>
<dbReference type="SUPFAM" id="SSF55073">
    <property type="entry name" value="Nucleotide cyclase"/>
    <property type="match status" value="1"/>
</dbReference>
<organism evidence="3 4">
    <name type="scientific">Novosphingobium mathurense</name>
    <dbReference type="NCBI Taxonomy" id="428990"/>
    <lineage>
        <taxon>Bacteria</taxon>
        <taxon>Pseudomonadati</taxon>
        <taxon>Pseudomonadota</taxon>
        <taxon>Alphaproteobacteria</taxon>
        <taxon>Sphingomonadales</taxon>
        <taxon>Sphingomonadaceae</taxon>
        <taxon>Novosphingobium</taxon>
    </lineage>
</organism>
<dbReference type="CDD" id="cd07302">
    <property type="entry name" value="CHD"/>
    <property type="match status" value="1"/>
</dbReference>
<accession>A0A1U6HWQ6</accession>
<dbReference type="InterPro" id="IPR029787">
    <property type="entry name" value="Nucleotide_cyclase"/>
</dbReference>
<dbReference type="GO" id="GO:0035556">
    <property type="term" value="P:intracellular signal transduction"/>
    <property type="evidence" value="ECO:0007669"/>
    <property type="project" value="InterPro"/>
</dbReference>
<keyword evidence="1" id="KW-0472">Membrane</keyword>
<feature type="transmembrane region" description="Helical" evidence="1">
    <location>
        <begin position="28"/>
        <end position="46"/>
    </location>
</feature>
<dbReference type="Gene3D" id="3.30.70.1230">
    <property type="entry name" value="Nucleotide cyclase"/>
    <property type="match status" value="1"/>
</dbReference>
<sequence>MSDRQEKAARGFSKRLGKLATQIGRTRIALSLVGLVLAVLVAKFSWNLPFAIDAEHALFDARIIATAPTVEQDTRVVMVPYTDETLIRTGKRSPLDRTTLAKALARIDGMGAKGIGIDILIDQPQSDDDLLIKTFQSMKTPTFLAHASIDTASDKILYEQQQFLENFQKEIAKGGNVHPTSIVIQTDSDNVMRKWADIIPGAPPRMPNALNPGDKAFADYTGSLAYRRPALKDQPIFAAIPIDTFANDDLFQSPEASAMFAQQIKGKYVLIGGNIQDIDIFQTPLTRGAAEDEAKNIWGVELFAHMLAQMMDGRLLKPVPNFVLWLAAIAAVIAGAFTASFNRKPLVSGSLLAVQIAALGGIPFLLAANDIETYGLPAFGWIVGWLAAFIIAGSAARALSAEQRRFAQGALGKYLPADIAAEIMKDPDSLQLGGQKREIFVIFSDLEGFTKLSHAIEPEMVAKLLNRYLDMLSDVVLAHGGTIDKFVGDAVVAFWGAPISRPDDGERAVKAALAMHAAGEEFRRTVPEGVPPIGMTRVGLHYGEAIVGNFGGEGRIQYTALGDSMNTAARLESANKQTKSAVLVSESAKERCGMDIFRPLGNVVLRGRASSIGIFEPVPDMPVAERRQFCEIADKAIGGCSDALSELEKKSETIVADKALTQLIYRLKNQEAGGYFVLD</sequence>
<dbReference type="EMBL" id="FVZE01000003">
    <property type="protein sequence ID" value="SLK00187.1"/>
    <property type="molecule type" value="Genomic_DNA"/>
</dbReference>
<dbReference type="Pfam" id="PF05226">
    <property type="entry name" value="CHASE2"/>
    <property type="match status" value="1"/>
</dbReference>
<keyword evidence="1" id="KW-0812">Transmembrane</keyword>
<keyword evidence="1" id="KW-1133">Transmembrane helix</keyword>
<feature type="domain" description="Guanylate cyclase" evidence="2">
    <location>
        <begin position="440"/>
        <end position="572"/>
    </location>
</feature>
<evidence type="ECO:0000313" key="4">
    <source>
        <dbReference type="Proteomes" id="UP000190989"/>
    </source>
</evidence>
<dbReference type="InterPro" id="IPR007890">
    <property type="entry name" value="CHASE2"/>
</dbReference>
<dbReference type="InterPro" id="IPR050697">
    <property type="entry name" value="Adenylyl/Guanylyl_Cyclase_3/4"/>
</dbReference>
<dbReference type="RefSeq" id="WP_054946301.1">
    <property type="nucleotide sequence ID" value="NZ_FVZE01000003.1"/>
</dbReference>
<evidence type="ECO:0000256" key="1">
    <source>
        <dbReference type="SAM" id="Phobius"/>
    </source>
</evidence>
<dbReference type="PROSITE" id="PS50125">
    <property type="entry name" value="GUANYLATE_CYCLASE_2"/>
    <property type="match status" value="1"/>
</dbReference>
<name>A0A1U6HWQ6_9SPHN</name>
<proteinExistence type="predicted"/>
<protein>
    <submittedName>
        <fullName evidence="3">Adenylate cyclase</fullName>
    </submittedName>
</protein>
<feature type="transmembrane region" description="Helical" evidence="1">
    <location>
        <begin position="378"/>
        <end position="399"/>
    </location>
</feature>
<dbReference type="SMART" id="SM00044">
    <property type="entry name" value="CYCc"/>
    <property type="match status" value="1"/>
</dbReference>
<dbReference type="Pfam" id="PF00211">
    <property type="entry name" value="Guanylate_cyc"/>
    <property type="match status" value="1"/>
</dbReference>
<dbReference type="InterPro" id="IPR001054">
    <property type="entry name" value="A/G_cyclase"/>
</dbReference>
<dbReference type="PANTHER" id="PTHR43081">
    <property type="entry name" value="ADENYLATE CYCLASE, TERMINAL-DIFFERENTIATION SPECIFIC-RELATED"/>
    <property type="match status" value="1"/>
</dbReference>
<evidence type="ECO:0000259" key="2">
    <source>
        <dbReference type="PROSITE" id="PS50125"/>
    </source>
</evidence>
<evidence type="ECO:0000313" key="3">
    <source>
        <dbReference type="EMBL" id="SLK00187.1"/>
    </source>
</evidence>
<dbReference type="AlphaFoldDB" id="A0A1U6HWQ6"/>
<dbReference type="SMART" id="SM01080">
    <property type="entry name" value="CHASE2"/>
    <property type="match status" value="1"/>
</dbReference>
<keyword evidence="4" id="KW-1185">Reference proteome</keyword>
<dbReference type="Proteomes" id="UP000190989">
    <property type="component" value="Unassembled WGS sequence"/>
</dbReference>
<gene>
    <name evidence="3" type="ORF">SAMN06295987_103240</name>
</gene>
<feature type="transmembrane region" description="Helical" evidence="1">
    <location>
        <begin position="322"/>
        <end position="339"/>
    </location>
</feature>